<comment type="similarity">
    <text evidence="1 2">Belongs to the enoyl-CoA hydratase/isomerase family.</text>
</comment>
<reference evidence="3" key="1">
    <citation type="submission" date="2019-09" db="EMBL/GenBank/DDBJ databases">
        <authorList>
            <person name="Li J."/>
        </authorList>
    </citation>
    <scope>NUCLEOTIDE SEQUENCE [LARGE SCALE GENOMIC DNA]</scope>
    <source>
        <strain evidence="3">JCM 14732</strain>
    </source>
</reference>
<dbReference type="InterPro" id="IPR051053">
    <property type="entry name" value="ECH/Chromodomain_protein"/>
</dbReference>
<sequence length="261" mass="28142">MTDTFPYDTIKIDVRGPVAYLRFDRVERRNTVTAHMVEEVHAALETLAARDDLSVVVLTGNGPTFCPGADLHREHGQPASIPTRESYLSGALLVEMPQITVAAINGGCAGAGFAWASACDLRVAASTAKIAVAFLEVGVSGEMGAGWTLTRMLGSARARELYLLPSKITADVALDIGLVSRVFPTETFADDVDALVTELSLRDPVALRLIKANLVDAEHLGLRDYIAVETERHRSRFEGEAAAGTLSRFSERARDLSSDTR</sequence>
<dbReference type="OrthoDB" id="8452484at2"/>
<dbReference type="Pfam" id="PF00378">
    <property type="entry name" value="ECH_1"/>
    <property type="match status" value="1"/>
</dbReference>
<dbReference type="GO" id="GO:0016853">
    <property type="term" value="F:isomerase activity"/>
    <property type="evidence" value="ECO:0007669"/>
    <property type="project" value="UniProtKB-KW"/>
</dbReference>
<dbReference type="Gene3D" id="3.90.226.10">
    <property type="entry name" value="2-enoyl-CoA Hydratase, Chain A, domain 1"/>
    <property type="match status" value="1"/>
</dbReference>
<dbReference type="InterPro" id="IPR029045">
    <property type="entry name" value="ClpP/crotonase-like_dom_sf"/>
</dbReference>
<dbReference type="PANTHER" id="PTHR43684">
    <property type="match status" value="1"/>
</dbReference>
<dbReference type="PROSITE" id="PS00166">
    <property type="entry name" value="ENOYL_COA_HYDRATASE"/>
    <property type="match status" value="1"/>
</dbReference>
<evidence type="ECO:0000313" key="4">
    <source>
        <dbReference type="Proteomes" id="UP000380867"/>
    </source>
</evidence>
<protein>
    <submittedName>
        <fullName evidence="3">Enoyl-CoA hydratase/isomerase family protein</fullName>
    </submittedName>
</protein>
<keyword evidence="4" id="KW-1185">Reference proteome</keyword>
<evidence type="ECO:0000313" key="3">
    <source>
        <dbReference type="EMBL" id="KAA1394258.1"/>
    </source>
</evidence>
<evidence type="ECO:0000256" key="1">
    <source>
        <dbReference type="ARBA" id="ARBA00005254"/>
    </source>
</evidence>
<dbReference type="SUPFAM" id="SSF52096">
    <property type="entry name" value="ClpP/crotonase"/>
    <property type="match status" value="1"/>
</dbReference>
<dbReference type="Proteomes" id="UP000380867">
    <property type="component" value="Unassembled WGS sequence"/>
</dbReference>
<dbReference type="CDD" id="cd06558">
    <property type="entry name" value="crotonase-like"/>
    <property type="match status" value="1"/>
</dbReference>
<dbReference type="EMBL" id="SDPQ02000004">
    <property type="protein sequence ID" value="KAA1394258.1"/>
    <property type="molecule type" value="Genomic_DNA"/>
</dbReference>
<proteinExistence type="inferred from homology"/>
<organism evidence="3 4">
    <name type="scientific">Aeromicrobium ginsengisoli</name>
    <dbReference type="NCBI Taxonomy" id="363867"/>
    <lineage>
        <taxon>Bacteria</taxon>
        <taxon>Bacillati</taxon>
        <taxon>Actinomycetota</taxon>
        <taxon>Actinomycetes</taxon>
        <taxon>Propionibacteriales</taxon>
        <taxon>Nocardioidaceae</taxon>
        <taxon>Aeromicrobium</taxon>
    </lineage>
</organism>
<name>A0A5M4F971_9ACTN</name>
<dbReference type="PANTHER" id="PTHR43684:SF4">
    <property type="entry name" value="ENOYL-COA HYDRATASE_ISOMERASE FAMILY PROTEIN (AFU_ORTHOLOGUE AFUA_1G01890)"/>
    <property type="match status" value="1"/>
</dbReference>
<comment type="caution">
    <text evidence="3">The sequence shown here is derived from an EMBL/GenBank/DDBJ whole genome shotgun (WGS) entry which is preliminary data.</text>
</comment>
<dbReference type="AlphaFoldDB" id="A0A5M4F971"/>
<dbReference type="RefSeq" id="WP_149690868.1">
    <property type="nucleotide sequence ID" value="NZ_SDPQ02000004.1"/>
</dbReference>
<evidence type="ECO:0000256" key="2">
    <source>
        <dbReference type="RuleBase" id="RU003707"/>
    </source>
</evidence>
<accession>A0A5M4F971</accession>
<gene>
    <name evidence="3" type="ORF">ESP70_018830</name>
</gene>
<dbReference type="InterPro" id="IPR018376">
    <property type="entry name" value="Enoyl-CoA_hyd/isom_CS"/>
</dbReference>
<dbReference type="InterPro" id="IPR001753">
    <property type="entry name" value="Enoyl-CoA_hydra/iso"/>
</dbReference>